<dbReference type="PANTHER" id="PTHR34685">
    <property type="entry name" value="RED CHLOROPHYLL CATABOLITE REDUCTASE, CHLOROPLASTIC"/>
    <property type="match status" value="1"/>
</dbReference>
<dbReference type="Gene3D" id="3.40.1500.20">
    <property type="match status" value="1"/>
</dbReference>
<dbReference type="OMA" id="FMFEFIQ"/>
<comment type="caution">
    <text evidence="1">The sequence shown here is derived from an EMBL/GenBank/DDBJ whole genome shotgun (WGS) entry which is preliminary data.</text>
</comment>
<accession>A0A8T2VE98</accession>
<evidence type="ECO:0008006" key="3">
    <source>
        <dbReference type="Google" id="ProtNLM"/>
    </source>
</evidence>
<dbReference type="OrthoDB" id="26525at2759"/>
<dbReference type="GO" id="GO:0009507">
    <property type="term" value="C:chloroplast"/>
    <property type="evidence" value="ECO:0007669"/>
    <property type="project" value="TreeGrafter"/>
</dbReference>
<dbReference type="Pfam" id="PF06405">
    <property type="entry name" value="RCC_reductase"/>
    <property type="match status" value="1"/>
</dbReference>
<gene>
    <name evidence="1" type="ORF">KP509_01G075900</name>
</gene>
<dbReference type="InterPro" id="IPR009439">
    <property type="entry name" value="RCC_reductase"/>
</dbReference>
<proteinExistence type="predicted"/>
<dbReference type="GO" id="GO:0051743">
    <property type="term" value="F:red chlorophyll catabolite reductase activity"/>
    <property type="evidence" value="ECO:0007669"/>
    <property type="project" value="InterPro"/>
</dbReference>
<name>A0A8T2VE98_CERRI</name>
<dbReference type="PANTHER" id="PTHR34685:SF2">
    <property type="entry name" value="RED CHLOROPHYLL CATABOLITE REDUCTASE, CHLOROPLASTIC"/>
    <property type="match status" value="1"/>
</dbReference>
<dbReference type="GO" id="GO:0015996">
    <property type="term" value="P:chlorophyll catabolic process"/>
    <property type="evidence" value="ECO:0007669"/>
    <property type="project" value="TreeGrafter"/>
</dbReference>
<sequence>MENPSHKPSKGTQWMQFPFLSEAAAGLMENIAETIGEELGSLLCTSRTPPDVTLFKNSKQTAEGSVVLRAGKDKGQVSFVLGSWLHCKLTAGTLDIATIIVMLGPEIDAPHFMFEFIQNDNNSVVLLLDLLPRKDVVVHPDYLKRYYEDTGLEKLRKGLEKIPQSKVYVPSSLYVRSVVSPTALLYKFKSLQQSGGNASVGSLEDLDVLVKEIVHPTAKEVLFKWLDAFRHKGKRVGGDESRRLMERDNQIKEKGIEIDLSSNMPRLFGHEITNKVVQAYRKGV</sequence>
<protein>
    <recommendedName>
        <fullName evidence="3">Red chlorophyll catabolite reductase</fullName>
    </recommendedName>
</protein>
<organism evidence="1 2">
    <name type="scientific">Ceratopteris richardii</name>
    <name type="common">Triangle waterfern</name>
    <dbReference type="NCBI Taxonomy" id="49495"/>
    <lineage>
        <taxon>Eukaryota</taxon>
        <taxon>Viridiplantae</taxon>
        <taxon>Streptophyta</taxon>
        <taxon>Embryophyta</taxon>
        <taxon>Tracheophyta</taxon>
        <taxon>Polypodiopsida</taxon>
        <taxon>Polypodiidae</taxon>
        <taxon>Polypodiales</taxon>
        <taxon>Pteridineae</taxon>
        <taxon>Pteridaceae</taxon>
        <taxon>Parkerioideae</taxon>
        <taxon>Ceratopteris</taxon>
    </lineage>
</organism>
<evidence type="ECO:0000313" key="2">
    <source>
        <dbReference type="Proteomes" id="UP000825935"/>
    </source>
</evidence>
<evidence type="ECO:0000313" key="1">
    <source>
        <dbReference type="EMBL" id="KAH7446787.1"/>
    </source>
</evidence>
<dbReference type="Proteomes" id="UP000825935">
    <property type="component" value="Chromosome 1"/>
</dbReference>
<keyword evidence="2" id="KW-1185">Reference proteome</keyword>
<dbReference type="AlphaFoldDB" id="A0A8T2VE98"/>
<reference evidence="1" key="1">
    <citation type="submission" date="2021-08" db="EMBL/GenBank/DDBJ databases">
        <title>WGS assembly of Ceratopteris richardii.</title>
        <authorList>
            <person name="Marchant D.B."/>
            <person name="Chen G."/>
            <person name="Jenkins J."/>
            <person name="Shu S."/>
            <person name="Leebens-Mack J."/>
            <person name="Grimwood J."/>
            <person name="Schmutz J."/>
            <person name="Soltis P."/>
            <person name="Soltis D."/>
            <person name="Chen Z.-H."/>
        </authorList>
    </citation>
    <scope>NUCLEOTIDE SEQUENCE</scope>
    <source>
        <strain evidence="1">Whitten #5841</strain>
        <tissue evidence="1">Leaf</tissue>
    </source>
</reference>
<dbReference type="EMBL" id="CM035406">
    <property type="protein sequence ID" value="KAH7446787.1"/>
    <property type="molecule type" value="Genomic_DNA"/>
</dbReference>